<evidence type="ECO:0000256" key="2">
    <source>
        <dbReference type="ARBA" id="ARBA00023180"/>
    </source>
</evidence>
<organism evidence="4 5">
    <name type="scientific">Wickerhamomyces mucosus</name>
    <dbReference type="NCBI Taxonomy" id="1378264"/>
    <lineage>
        <taxon>Eukaryota</taxon>
        <taxon>Fungi</taxon>
        <taxon>Dikarya</taxon>
        <taxon>Ascomycota</taxon>
        <taxon>Saccharomycotina</taxon>
        <taxon>Saccharomycetes</taxon>
        <taxon>Phaffomycetales</taxon>
        <taxon>Wickerhamomycetaceae</taxon>
        <taxon>Wickerhamomyces</taxon>
    </lineage>
</organism>
<reference evidence="4" key="2">
    <citation type="submission" date="2021-01" db="EMBL/GenBank/DDBJ databases">
        <authorList>
            <person name="Schikora-Tamarit M.A."/>
        </authorList>
    </citation>
    <scope>NUCLEOTIDE SEQUENCE</scope>
    <source>
        <strain evidence="4">CBS6341</strain>
    </source>
</reference>
<dbReference type="EMBL" id="JAEUBF010000753">
    <property type="protein sequence ID" value="KAH3675526.1"/>
    <property type="molecule type" value="Genomic_DNA"/>
</dbReference>
<dbReference type="SUPFAM" id="SSF50630">
    <property type="entry name" value="Acid proteases"/>
    <property type="match status" value="1"/>
</dbReference>
<sequence>MKLTNLYSIACFLASTHGSSISENDTPGILEIPLVYDLGFYSGGFVGTSANEVIFSLDTTSPDIKISNASITSSAFSTINSSSDLWEHYDLSFFTSSGQTFTFDDIDFEIVNADIPVSLFGIGSLQQESEPHSNFFQTIVQDQIVESEIYSLFLNHKPDPFSDSSAITNNATLLIGGIDRSKFTGDLIRVPTLNDRLEISIDAITVSNKTYHTGSLRAVINSTNPITLLPEFSVNGIFDTVLGQPLRYDDFGLAVIECPENELPEVQFGLGSNATLSLSLSQIIASNGDGTCTVALGISDSYTFYFGANALASFYTAVDLRNNWFAFATAAYGTEAEIEVVSDLSEVSFGIDYSNLTYWQGSSSSHYTSKTSAPSSSGSLIVSSSGSFITSSIVSSPASPSASSSSASSSSASSSSASSSSLPNLLLSSNFTPSTLSVATAPEYSIPISSGLSTFNSLTSTDVFSNSSFTSTLNVDDDSTTLVTITSCSHDICSITEITTGVTIVTETNLGEVTIFATYCPLTTEFSAEEAIPSTGHLEATTTTTKILLNQSASTSIIPTIKLKESTSKVSDRIISATKAGKETITADTVSTTFISPAASLSSVDSSTIKPQTAASSDTTTTAVISTYTGSATKLIVSCINLIPFLLLLL</sequence>
<dbReference type="Proteomes" id="UP000769528">
    <property type="component" value="Unassembled WGS sequence"/>
</dbReference>
<evidence type="ECO:0000256" key="1">
    <source>
        <dbReference type="ARBA" id="ARBA00022729"/>
    </source>
</evidence>
<evidence type="ECO:0000313" key="4">
    <source>
        <dbReference type="EMBL" id="KAH3675526.1"/>
    </source>
</evidence>
<keyword evidence="5" id="KW-1185">Reference proteome</keyword>
<dbReference type="InterPro" id="IPR033121">
    <property type="entry name" value="PEPTIDASE_A1"/>
</dbReference>
<dbReference type="Pfam" id="PF13928">
    <property type="entry name" value="Flocculin_t3"/>
    <property type="match status" value="1"/>
</dbReference>
<dbReference type="AlphaFoldDB" id="A0A9P8TE36"/>
<evidence type="ECO:0000313" key="5">
    <source>
        <dbReference type="Proteomes" id="UP000769528"/>
    </source>
</evidence>
<keyword evidence="1" id="KW-0732">Signal</keyword>
<accession>A0A9P8TE36</accession>
<name>A0A9P8TE36_9ASCO</name>
<dbReference type="InterPro" id="IPR025928">
    <property type="entry name" value="Flocculin_t3_rpt"/>
</dbReference>
<keyword evidence="2" id="KW-0325">Glycoprotein</keyword>
<reference evidence="4" key="1">
    <citation type="journal article" date="2021" name="Open Biol.">
        <title>Shared evolutionary footprints suggest mitochondrial oxidative damage underlies multiple complex I losses in fungi.</title>
        <authorList>
            <person name="Schikora-Tamarit M.A."/>
            <person name="Marcet-Houben M."/>
            <person name="Nosek J."/>
            <person name="Gabaldon T."/>
        </authorList>
    </citation>
    <scope>NUCLEOTIDE SEQUENCE</scope>
    <source>
        <strain evidence="4">CBS6341</strain>
    </source>
</reference>
<comment type="caution">
    <text evidence="4">The sequence shown here is derived from an EMBL/GenBank/DDBJ whole genome shotgun (WGS) entry which is preliminary data.</text>
</comment>
<dbReference type="Gene3D" id="2.40.70.10">
    <property type="entry name" value="Acid Proteases"/>
    <property type="match status" value="1"/>
</dbReference>
<proteinExistence type="predicted"/>
<dbReference type="PROSITE" id="PS51767">
    <property type="entry name" value="PEPTIDASE_A1"/>
    <property type="match status" value="1"/>
</dbReference>
<protein>
    <recommendedName>
        <fullName evidence="3">Peptidase A1 domain-containing protein</fullName>
    </recommendedName>
</protein>
<gene>
    <name evidence="4" type="ORF">WICMUC_002615</name>
</gene>
<dbReference type="OrthoDB" id="771136at2759"/>
<feature type="domain" description="Peptidase A1" evidence="3">
    <location>
        <begin position="1"/>
        <end position="328"/>
    </location>
</feature>
<dbReference type="InterPro" id="IPR021109">
    <property type="entry name" value="Peptidase_aspartic_dom_sf"/>
</dbReference>
<evidence type="ECO:0000259" key="3">
    <source>
        <dbReference type="PROSITE" id="PS51767"/>
    </source>
</evidence>
<dbReference type="Pfam" id="PF00026">
    <property type="entry name" value="Asp"/>
    <property type="match status" value="1"/>
</dbReference>